<dbReference type="RefSeq" id="WP_102721716.1">
    <property type="nucleotide sequence ID" value="NZ_CACRSS010000016.1"/>
</dbReference>
<dbReference type="Pfam" id="PF02517">
    <property type="entry name" value="Rce1-like"/>
    <property type="match status" value="1"/>
</dbReference>
<protein>
    <submittedName>
        <fullName evidence="2">CAAX amino terminal protease self- immunity</fullName>
    </submittedName>
</protein>
<organism evidence="2">
    <name type="scientific">Akkermansia muciniphila</name>
    <dbReference type="NCBI Taxonomy" id="239935"/>
    <lineage>
        <taxon>Bacteria</taxon>
        <taxon>Pseudomonadati</taxon>
        <taxon>Verrucomicrobiota</taxon>
        <taxon>Verrucomicrobiia</taxon>
        <taxon>Verrucomicrobiales</taxon>
        <taxon>Akkermansiaceae</taxon>
        <taxon>Akkermansia</taxon>
    </lineage>
</organism>
<dbReference type="GO" id="GO:0006508">
    <property type="term" value="P:proteolysis"/>
    <property type="evidence" value="ECO:0007669"/>
    <property type="project" value="UniProtKB-KW"/>
</dbReference>
<keyword evidence="2" id="KW-0378">Hydrolase</keyword>
<gene>
    <name evidence="2" type="ORF">AMLFYP55_00928</name>
</gene>
<proteinExistence type="predicted"/>
<dbReference type="GO" id="GO:0004175">
    <property type="term" value="F:endopeptidase activity"/>
    <property type="evidence" value="ECO:0007669"/>
    <property type="project" value="UniProtKB-ARBA"/>
</dbReference>
<accession>A0A6N2UFG1</accession>
<evidence type="ECO:0000259" key="1">
    <source>
        <dbReference type="Pfam" id="PF02517"/>
    </source>
</evidence>
<reference evidence="2" key="1">
    <citation type="submission" date="2019-11" db="EMBL/GenBank/DDBJ databases">
        <authorList>
            <person name="Feng L."/>
        </authorList>
    </citation>
    <scope>NUCLEOTIDE SEQUENCE</scope>
    <source>
        <strain evidence="2">AMuciniphilaLFYP55</strain>
    </source>
</reference>
<dbReference type="AlphaFoldDB" id="A0A6N2UFG1"/>
<feature type="domain" description="CAAX prenyl protease 2/Lysostaphin resistance protein A-like" evidence="1">
    <location>
        <begin position="150"/>
        <end position="245"/>
    </location>
</feature>
<dbReference type="GO" id="GO:0080120">
    <property type="term" value="P:CAAX-box protein maturation"/>
    <property type="evidence" value="ECO:0007669"/>
    <property type="project" value="UniProtKB-ARBA"/>
</dbReference>
<sequence length="259" mass="29970">MNSVPEALKTRAYVAPFAVFMGFTLLWQLGGSFLEWNHPAAAWWRRAPEQWLYPVQAIVCFVLVLWWRKAIDWDWKWKPAAWGILFGVLGILCWLAPTMAADRLPGGPDAWFGHPSWPWYRYLLGIDMRPEGFDPGVVFAPDSWSWLAALVLRFFRAVVVVALVEELFWRGYLMRLMVNLDHPWKIPFGTHSWKAYWVTTLCFMAVHQPVDYCGAFIYGSLVYLLAVWQKNLCSVIVMHAVANALLGWAALEWGKYGLW</sequence>
<evidence type="ECO:0000313" key="2">
    <source>
        <dbReference type="EMBL" id="VYT17154.1"/>
    </source>
</evidence>
<dbReference type="OrthoDB" id="9787923at2"/>
<keyword evidence="2" id="KW-0645">Protease</keyword>
<dbReference type="InterPro" id="IPR003675">
    <property type="entry name" value="Rce1/LyrA-like_dom"/>
</dbReference>
<name>A0A6N2UFG1_9BACT</name>
<dbReference type="EMBL" id="CACRSS010000016">
    <property type="protein sequence ID" value="VYT17154.1"/>
    <property type="molecule type" value="Genomic_DNA"/>
</dbReference>
<dbReference type="GeneID" id="84022835"/>